<gene>
    <name evidence="2" type="ORF">FHQ18_11490</name>
</gene>
<feature type="domain" description="Transposase IS110-like N-terminal" evidence="1">
    <location>
        <begin position="10"/>
        <end position="123"/>
    </location>
</feature>
<dbReference type="OrthoDB" id="9811278at2"/>
<evidence type="ECO:0000313" key="2">
    <source>
        <dbReference type="EMBL" id="KAA0257181.1"/>
    </source>
</evidence>
<evidence type="ECO:0000259" key="1">
    <source>
        <dbReference type="Pfam" id="PF01548"/>
    </source>
</evidence>
<accession>A0A5A8F1B9</accession>
<reference evidence="2 3" key="1">
    <citation type="submission" date="2019-06" db="EMBL/GenBank/DDBJ databases">
        <title>Genomic insights into carbon and energy metabolism of Deferribacter autotrophicus revealed new metabolic traits in the phylum Deferribacteres.</title>
        <authorList>
            <person name="Slobodkin A.I."/>
            <person name="Slobodkina G.B."/>
            <person name="Allioux M."/>
            <person name="Alain K."/>
            <person name="Jebbar M."/>
            <person name="Shadrin V."/>
            <person name="Kublanov I.V."/>
            <person name="Toshchakov S.V."/>
            <person name="Bonch-Osmolovskaya E.A."/>
        </authorList>
    </citation>
    <scope>NUCLEOTIDE SEQUENCE [LARGE SCALE GENOMIC DNA]</scope>
    <source>
        <strain evidence="2 3">SL50</strain>
    </source>
</reference>
<dbReference type="GO" id="GO:0006313">
    <property type="term" value="P:DNA transposition"/>
    <property type="evidence" value="ECO:0007669"/>
    <property type="project" value="InterPro"/>
</dbReference>
<evidence type="ECO:0000313" key="3">
    <source>
        <dbReference type="Proteomes" id="UP000322876"/>
    </source>
</evidence>
<proteinExistence type="predicted"/>
<dbReference type="Pfam" id="PF01548">
    <property type="entry name" value="DEDD_Tnp_IS110"/>
    <property type="match status" value="1"/>
</dbReference>
<dbReference type="GO" id="GO:0003677">
    <property type="term" value="F:DNA binding"/>
    <property type="evidence" value="ECO:0007669"/>
    <property type="project" value="InterPro"/>
</dbReference>
<protein>
    <submittedName>
        <fullName evidence="2">IS110 family transposase</fullName>
    </submittedName>
</protein>
<dbReference type="PANTHER" id="PTHR33055">
    <property type="entry name" value="TRANSPOSASE FOR INSERTION SEQUENCE ELEMENT IS1111A"/>
    <property type="match status" value="1"/>
</dbReference>
<dbReference type="RefSeq" id="WP_149267322.1">
    <property type="nucleotide sequence ID" value="NZ_VFJB01000009.1"/>
</dbReference>
<name>A0A5A8F1B9_9BACT</name>
<organism evidence="2 3">
    <name type="scientific">Deferribacter autotrophicus</name>
    <dbReference type="NCBI Taxonomy" id="500465"/>
    <lineage>
        <taxon>Bacteria</taxon>
        <taxon>Pseudomonadati</taxon>
        <taxon>Deferribacterota</taxon>
        <taxon>Deferribacteres</taxon>
        <taxon>Deferribacterales</taxon>
        <taxon>Deferribacteraceae</taxon>
        <taxon>Deferribacter</taxon>
    </lineage>
</organism>
<sequence>MKNDKFAFFIGVDVSKDKFNLAIVNNKLELLKETEFQMDIEGFNSFYDLIKKYNSSVIALESTGSYHINLLAFLVSKKKDVCLINPALIKKFAQSVTLRKTKTDKIDAVIIAKFIAKNIEHFNYFVLPESNDIIALARMKENIAQ</sequence>
<dbReference type="InterPro" id="IPR002525">
    <property type="entry name" value="Transp_IS110-like_N"/>
</dbReference>
<keyword evidence="3" id="KW-1185">Reference proteome</keyword>
<dbReference type="EMBL" id="VFJB01000009">
    <property type="protein sequence ID" value="KAA0257181.1"/>
    <property type="molecule type" value="Genomic_DNA"/>
</dbReference>
<comment type="caution">
    <text evidence="2">The sequence shown here is derived from an EMBL/GenBank/DDBJ whole genome shotgun (WGS) entry which is preliminary data.</text>
</comment>
<dbReference type="InterPro" id="IPR047650">
    <property type="entry name" value="Transpos_IS110"/>
</dbReference>
<dbReference type="GO" id="GO:0004803">
    <property type="term" value="F:transposase activity"/>
    <property type="evidence" value="ECO:0007669"/>
    <property type="project" value="InterPro"/>
</dbReference>
<dbReference type="AlphaFoldDB" id="A0A5A8F1B9"/>
<dbReference type="PANTHER" id="PTHR33055:SF13">
    <property type="entry name" value="TRANSPOSASE"/>
    <property type="match status" value="1"/>
</dbReference>
<dbReference type="Proteomes" id="UP000322876">
    <property type="component" value="Unassembled WGS sequence"/>
</dbReference>